<comment type="subcellular location">
    <subcellularLocation>
        <location evidence="1 9">Cell inner membrane</location>
        <topology evidence="1 9">Multi-pass membrane protein</topology>
    </subcellularLocation>
</comment>
<protein>
    <recommendedName>
        <fullName evidence="9">TRAP transporter small permease protein</fullName>
    </recommendedName>
</protein>
<feature type="transmembrane region" description="Helical" evidence="9">
    <location>
        <begin position="129"/>
        <end position="150"/>
    </location>
</feature>
<reference evidence="11 12" key="1">
    <citation type="submission" date="2019-12" db="EMBL/GenBank/DDBJ databases">
        <title>Roseobacter cerasinus sp. nov., isolated from seawater around aquaculture.</title>
        <authorList>
            <person name="Muramatsu S."/>
            <person name="Takabe Y."/>
            <person name="Mori K."/>
            <person name="Takaichi S."/>
            <person name="Hanada S."/>
        </authorList>
    </citation>
    <scope>NUCLEOTIDE SEQUENCE [LARGE SCALE GENOMIC DNA]</scope>
    <source>
        <strain evidence="11 12">AI77</strain>
    </source>
</reference>
<evidence type="ECO:0000256" key="7">
    <source>
        <dbReference type="ARBA" id="ARBA00023136"/>
    </source>
</evidence>
<dbReference type="RefSeq" id="WP_159979981.1">
    <property type="nucleotide sequence ID" value="NZ_BLIV01000008.1"/>
</dbReference>
<comment type="similarity">
    <text evidence="8 9">Belongs to the TRAP transporter small permease family.</text>
</comment>
<evidence type="ECO:0000256" key="6">
    <source>
        <dbReference type="ARBA" id="ARBA00022989"/>
    </source>
</evidence>
<evidence type="ECO:0000256" key="3">
    <source>
        <dbReference type="ARBA" id="ARBA00022475"/>
    </source>
</evidence>
<evidence type="ECO:0000256" key="4">
    <source>
        <dbReference type="ARBA" id="ARBA00022519"/>
    </source>
</evidence>
<keyword evidence="4 9" id="KW-0997">Cell inner membrane</keyword>
<keyword evidence="12" id="KW-1185">Reference proteome</keyword>
<feature type="transmembrane region" description="Helical" evidence="9">
    <location>
        <begin position="87"/>
        <end position="109"/>
    </location>
</feature>
<dbReference type="Proteomes" id="UP000436522">
    <property type="component" value="Unassembled WGS sequence"/>
</dbReference>
<evidence type="ECO:0000259" key="10">
    <source>
        <dbReference type="Pfam" id="PF04290"/>
    </source>
</evidence>
<dbReference type="PANTHER" id="PTHR35011">
    <property type="entry name" value="2,3-DIKETO-L-GULONATE TRAP TRANSPORTER SMALL PERMEASE PROTEIN YIAM"/>
    <property type="match status" value="1"/>
</dbReference>
<keyword evidence="6 9" id="KW-1133">Transmembrane helix</keyword>
<dbReference type="AlphaFoldDB" id="A0A640VUJ1"/>
<dbReference type="OrthoDB" id="5878939at2"/>
<keyword evidence="5 9" id="KW-0812">Transmembrane</keyword>
<comment type="subunit">
    <text evidence="9">The complex comprises the extracytoplasmic solute receptor protein and the two transmembrane proteins.</text>
</comment>
<organism evidence="11 12">
    <name type="scientific">Roseobacter cerasinus</name>
    <dbReference type="NCBI Taxonomy" id="2602289"/>
    <lineage>
        <taxon>Bacteria</taxon>
        <taxon>Pseudomonadati</taxon>
        <taxon>Pseudomonadota</taxon>
        <taxon>Alphaproteobacteria</taxon>
        <taxon>Rhodobacterales</taxon>
        <taxon>Roseobacteraceae</taxon>
        <taxon>Roseobacter</taxon>
    </lineage>
</organism>
<evidence type="ECO:0000256" key="8">
    <source>
        <dbReference type="ARBA" id="ARBA00038436"/>
    </source>
</evidence>
<evidence type="ECO:0000256" key="1">
    <source>
        <dbReference type="ARBA" id="ARBA00004429"/>
    </source>
</evidence>
<dbReference type="Pfam" id="PF04290">
    <property type="entry name" value="DctQ"/>
    <property type="match status" value="1"/>
</dbReference>
<evidence type="ECO:0000256" key="9">
    <source>
        <dbReference type="RuleBase" id="RU369079"/>
    </source>
</evidence>
<dbReference type="InterPro" id="IPR007387">
    <property type="entry name" value="TRAP_DctQ"/>
</dbReference>
<evidence type="ECO:0000256" key="2">
    <source>
        <dbReference type="ARBA" id="ARBA00022448"/>
    </source>
</evidence>
<evidence type="ECO:0000313" key="11">
    <source>
        <dbReference type="EMBL" id="GFE51833.1"/>
    </source>
</evidence>
<evidence type="ECO:0000313" key="12">
    <source>
        <dbReference type="Proteomes" id="UP000436522"/>
    </source>
</evidence>
<dbReference type="GO" id="GO:0015740">
    <property type="term" value="P:C4-dicarboxylate transport"/>
    <property type="evidence" value="ECO:0007669"/>
    <property type="project" value="TreeGrafter"/>
</dbReference>
<gene>
    <name evidence="11" type="ORF">So717_35860</name>
</gene>
<feature type="domain" description="Tripartite ATP-independent periplasmic transporters DctQ component" evidence="10">
    <location>
        <begin position="26"/>
        <end position="152"/>
    </location>
</feature>
<name>A0A640VUJ1_9RHOB</name>
<dbReference type="GO" id="GO:0005886">
    <property type="term" value="C:plasma membrane"/>
    <property type="evidence" value="ECO:0007669"/>
    <property type="project" value="UniProtKB-SubCell"/>
</dbReference>
<keyword evidence="2 9" id="KW-0813">Transport</keyword>
<dbReference type="InterPro" id="IPR055348">
    <property type="entry name" value="DctQ"/>
</dbReference>
<evidence type="ECO:0000256" key="5">
    <source>
        <dbReference type="ARBA" id="ARBA00022692"/>
    </source>
</evidence>
<dbReference type="EMBL" id="BLIV01000008">
    <property type="protein sequence ID" value="GFE51833.1"/>
    <property type="molecule type" value="Genomic_DNA"/>
</dbReference>
<keyword evidence="3" id="KW-1003">Cell membrane</keyword>
<accession>A0A640VUJ1</accession>
<feature type="transmembrane region" description="Helical" evidence="9">
    <location>
        <begin position="21"/>
        <end position="43"/>
    </location>
</feature>
<feature type="transmembrane region" description="Helical" evidence="9">
    <location>
        <begin position="49"/>
        <end position="66"/>
    </location>
</feature>
<sequence>MRLAETIMQVLTRTAQWGTGLSFAVLIASVLIQVTGRTTGFAPVWTEELTRYALLFSVAFGAGLAFRSGDLVNVDVVCESLPGRLPWVLRLVSAIATCGLAVYLLPHAWRYVSIGKMQTSPALGVRMDVIHLTVWLLLLLLAVFAGLRVLGMLSGAEDGKPVKPEED</sequence>
<comment type="function">
    <text evidence="9">Part of the tripartite ATP-independent periplasmic (TRAP) transport system.</text>
</comment>
<proteinExistence type="inferred from homology"/>
<keyword evidence="7 9" id="KW-0472">Membrane</keyword>
<dbReference type="GO" id="GO:0022857">
    <property type="term" value="F:transmembrane transporter activity"/>
    <property type="evidence" value="ECO:0007669"/>
    <property type="project" value="UniProtKB-UniRule"/>
</dbReference>
<comment type="caution">
    <text evidence="11">The sequence shown here is derived from an EMBL/GenBank/DDBJ whole genome shotgun (WGS) entry which is preliminary data.</text>
</comment>
<dbReference type="PANTHER" id="PTHR35011:SF2">
    <property type="entry name" value="2,3-DIKETO-L-GULONATE TRAP TRANSPORTER SMALL PERMEASE PROTEIN YIAM"/>
    <property type="match status" value="1"/>
</dbReference>